<dbReference type="PANTHER" id="PTHR32305">
    <property type="match status" value="1"/>
</dbReference>
<feature type="domain" description="DUF6531" evidence="3">
    <location>
        <begin position="144"/>
        <end position="219"/>
    </location>
</feature>
<dbReference type="InterPro" id="IPR045351">
    <property type="entry name" value="DUF6531"/>
</dbReference>
<dbReference type="InterPro" id="IPR050708">
    <property type="entry name" value="T6SS_VgrG/RHS"/>
</dbReference>
<protein>
    <submittedName>
        <fullName evidence="5">Uncharacterized protein</fullName>
    </submittedName>
</protein>
<dbReference type="NCBIfam" id="TIGR03696">
    <property type="entry name" value="Rhs_assc_core"/>
    <property type="match status" value="1"/>
</dbReference>
<feature type="region of interest" description="Disordered" evidence="2">
    <location>
        <begin position="441"/>
        <end position="461"/>
    </location>
</feature>
<accession>A0A0F9PAF0</accession>
<gene>
    <name evidence="5" type="ORF">LCGC14_0924910</name>
</gene>
<evidence type="ECO:0000256" key="2">
    <source>
        <dbReference type="SAM" id="MobiDB-lite"/>
    </source>
</evidence>
<dbReference type="Pfam" id="PF25023">
    <property type="entry name" value="TEN_YD-shell"/>
    <property type="match status" value="1"/>
</dbReference>
<dbReference type="NCBIfam" id="TIGR01643">
    <property type="entry name" value="YD_repeat_2x"/>
    <property type="match status" value="4"/>
</dbReference>
<evidence type="ECO:0000259" key="3">
    <source>
        <dbReference type="Pfam" id="PF20148"/>
    </source>
</evidence>
<dbReference type="Pfam" id="PF20148">
    <property type="entry name" value="DUF6531"/>
    <property type="match status" value="1"/>
</dbReference>
<feature type="domain" description="Teneurin-like YD-shell" evidence="4">
    <location>
        <begin position="958"/>
        <end position="1219"/>
    </location>
</feature>
<dbReference type="InterPro" id="IPR006530">
    <property type="entry name" value="YD"/>
</dbReference>
<dbReference type="Pfam" id="PF05593">
    <property type="entry name" value="RHS_repeat"/>
    <property type="match status" value="5"/>
</dbReference>
<reference evidence="5" key="1">
    <citation type="journal article" date="2015" name="Nature">
        <title>Complex archaea that bridge the gap between prokaryotes and eukaryotes.</title>
        <authorList>
            <person name="Spang A."/>
            <person name="Saw J.H."/>
            <person name="Jorgensen S.L."/>
            <person name="Zaremba-Niedzwiedzka K."/>
            <person name="Martijn J."/>
            <person name="Lind A.E."/>
            <person name="van Eijk R."/>
            <person name="Schleper C."/>
            <person name="Guy L."/>
            <person name="Ettema T.J."/>
        </authorList>
    </citation>
    <scope>NUCLEOTIDE SEQUENCE</scope>
</reference>
<name>A0A0F9PAF0_9ZZZZ</name>
<evidence type="ECO:0000259" key="4">
    <source>
        <dbReference type="Pfam" id="PF25023"/>
    </source>
</evidence>
<comment type="caution">
    <text evidence="5">The sequence shown here is derived from an EMBL/GenBank/DDBJ whole genome shotgun (WGS) entry which is preliminary data.</text>
</comment>
<dbReference type="PANTHER" id="PTHR32305:SF15">
    <property type="entry name" value="PROTEIN RHSA-RELATED"/>
    <property type="match status" value="1"/>
</dbReference>
<evidence type="ECO:0000256" key="1">
    <source>
        <dbReference type="ARBA" id="ARBA00022737"/>
    </source>
</evidence>
<dbReference type="InterPro" id="IPR022385">
    <property type="entry name" value="Rhs_assc_core"/>
</dbReference>
<dbReference type="Gene3D" id="2.180.10.10">
    <property type="entry name" value="RHS repeat-associated core"/>
    <property type="match status" value="3"/>
</dbReference>
<dbReference type="EMBL" id="LAZR01003144">
    <property type="protein sequence ID" value="KKN21492.1"/>
    <property type="molecule type" value="Genomic_DNA"/>
</dbReference>
<proteinExistence type="predicted"/>
<evidence type="ECO:0000313" key="5">
    <source>
        <dbReference type="EMBL" id="KKN21492.1"/>
    </source>
</evidence>
<dbReference type="InterPro" id="IPR056823">
    <property type="entry name" value="TEN-like_YD-shell"/>
</dbReference>
<sequence>MFRSPSHLKKRLVQPVAFVLLAMMSSLSMAQWRYVAVSSEAVAMRFNTIHDAHDFMVDYLIEREQAEGAYRSDRIYPASQGRYVSEVCFVYNGYTGSELGPDACELPLANGVYRASKFLLPAEMENTPFLNRDLGLPSTAMCVGNPIHLGTGNKFQAELDYQSTGTNPIAFARYYNSSLPAALMGGWSHTYARSVDFAPATYGENMVVLHRAEGQQLAFYAVDGEWLPTWKTDDRLVQTRDGWQFTQSNGVIEGYNDSGQLVSIEQPDGNVIQVTHSNGLLASVVDSFGRTLTFQHSGGRISGMVDPAGEIIQFQYDPAGGLGTVVYQDGASRSYVYDKPEAPGLLSGIIDENGNRFATWTYDAQGRAVSSEHSGQADRTTVAYNPDGTVDVTNALGHVQTYTFMRRNGALKVDTVEGAPCTGFAGGFESRDYDSKGMLTGITDRSGQKRPFRYSDRGLNTSRVDQDGATITTTWHDEFALPLTITSPESVTSFTYDERLRLTGTAVSERYSSGTRTWTYTYHPDGNTTPGLLATVDGPRTDVNDVTSFAYDGQGNLTSTINALGQVTQYQNHDAHGHPQKITGPNGVIQILTYDLRGRLQSATGPEGTTTYTFDDVGLLSTLTKPNGVVVGYLYDDAHRLIETSDALGNKRTFERDGLGNVTTESLFGPAGQIRWTELREFNEIGWLTGIEDAFGNQTLLGYDVVANLVEKADPSGDAYTYGYDGFHHQTTIQDPLGESTQIIYEDTGEIYRVSDPRSRRTYYEYNGFGETIEVRNPDTGTTTFTYDEAGNVATRTDAKGQVVSYTYDALNRLVLVSSSLAGDPDIQYGYDDPAADYGIGRLTSVDDGNGVRTFDYTPEGWLAAETWTISGQVLTTSYQYDGAGLIEQITYPSGRTVVYGRNAAGEVSSVSTTEGGTATSLATQIERAPFGPVTAMTHGNGLAETRTLDLNYRTTAINVPGVHSLSYSYTSDSNIADISDLLTPSLSQSLSYDAVDRLIGADGLYGLLDYAYDASGNRTSLTADNTTQSYNIRYSNNWLLKAGAVTNTYDDNGNMVDRGGDVFTYDSFNRLVGASVGSTTALYTYNHLDQRVTKTLNGHTRLLLYDQAGNLISEIDAATGNVLAEYIWLDGTPLGFGQSGQIYHIHVDHLGTPKALTDSTGNIAWKATHSPFGKAIITSQGPTFNLRFPGQYYDAETGLHYNWHRYYDPETGRYITSDPIGLQGGINTYSYALSNPKNLYDPYGLWAVGAPLPQGVVDFSAGFGDALLLGFGANLRNLVGVDGGVNRCSNEYKTGSWASFVIGGARLTYAGIVKGGSIFASSGVAASEFRNKVKAFFRGGLGKNWRPPNLKKYPTDDLLRAGAGKSNRTINIYGAGVAGAGAAGISNCGCE</sequence>
<organism evidence="5">
    <name type="scientific">marine sediment metagenome</name>
    <dbReference type="NCBI Taxonomy" id="412755"/>
    <lineage>
        <taxon>unclassified sequences</taxon>
        <taxon>metagenomes</taxon>
        <taxon>ecological metagenomes</taxon>
    </lineage>
</organism>
<keyword evidence="1" id="KW-0677">Repeat</keyword>
<dbReference type="InterPro" id="IPR031325">
    <property type="entry name" value="RHS_repeat"/>
</dbReference>